<dbReference type="Pfam" id="PF01234">
    <property type="entry name" value="NNMT_PNMT_TEMT"/>
    <property type="match status" value="1"/>
</dbReference>
<comment type="similarity">
    <text evidence="1">Belongs to the class I-like SAM-binding methyltransferase superfamily. NNMT/PNMT/TEMT family.</text>
</comment>
<dbReference type="GO" id="GO:0055008">
    <property type="term" value="P:cardiac muscle tissue morphogenesis"/>
    <property type="evidence" value="ECO:0007669"/>
    <property type="project" value="TreeGrafter"/>
</dbReference>
<dbReference type="Gene3D" id="3.40.50.150">
    <property type="entry name" value="Vaccinia Virus protein VP39"/>
    <property type="match status" value="1"/>
</dbReference>
<organism evidence="5 6">
    <name type="scientific">Serinus canaria</name>
    <name type="common">Island canary</name>
    <name type="synonym">Fringilla canaria</name>
    <dbReference type="NCBI Taxonomy" id="9135"/>
    <lineage>
        <taxon>Eukaryota</taxon>
        <taxon>Metazoa</taxon>
        <taxon>Chordata</taxon>
        <taxon>Craniata</taxon>
        <taxon>Vertebrata</taxon>
        <taxon>Euteleostomi</taxon>
        <taxon>Archelosauria</taxon>
        <taxon>Archosauria</taxon>
        <taxon>Dinosauria</taxon>
        <taxon>Saurischia</taxon>
        <taxon>Theropoda</taxon>
        <taxon>Coelurosauria</taxon>
        <taxon>Aves</taxon>
        <taxon>Neognathae</taxon>
        <taxon>Neoaves</taxon>
        <taxon>Telluraves</taxon>
        <taxon>Australaves</taxon>
        <taxon>Passeriformes</taxon>
        <taxon>Passeroidea</taxon>
        <taxon>Fringillidae</taxon>
        <taxon>Carduelinae</taxon>
        <taxon>Serinus</taxon>
    </lineage>
</organism>
<dbReference type="GO" id="GO:0030018">
    <property type="term" value="C:Z disc"/>
    <property type="evidence" value="ECO:0007669"/>
    <property type="project" value="TreeGrafter"/>
</dbReference>
<dbReference type="Ensembl" id="ENSSCAT00000001605.1">
    <property type="protein sequence ID" value="ENSSCAP00000001397.1"/>
    <property type="gene ID" value="ENSSCAG00000001176.1"/>
</dbReference>
<accession>A0A8C9L331</accession>
<dbReference type="InterPro" id="IPR000940">
    <property type="entry name" value="NNMT_TEMT_trans"/>
</dbReference>
<dbReference type="GO" id="GO:0030240">
    <property type="term" value="P:skeletal muscle thin filament assembly"/>
    <property type="evidence" value="ECO:0007669"/>
    <property type="project" value="TreeGrafter"/>
</dbReference>
<dbReference type="GO" id="GO:0008307">
    <property type="term" value="F:structural constituent of muscle"/>
    <property type="evidence" value="ECO:0007669"/>
    <property type="project" value="TreeGrafter"/>
</dbReference>
<keyword evidence="3" id="KW-0808">Transferase</keyword>
<dbReference type="GO" id="GO:0055003">
    <property type="term" value="P:cardiac myofibril assembly"/>
    <property type="evidence" value="ECO:0007669"/>
    <property type="project" value="TreeGrafter"/>
</dbReference>
<proteinExistence type="inferred from homology"/>
<evidence type="ECO:0000313" key="6">
    <source>
        <dbReference type="Proteomes" id="UP000694409"/>
    </source>
</evidence>
<dbReference type="GO" id="GO:0030241">
    <property type="term" value="P:skeletal muscle myosin thick filament assembly"/>
    <property type="evidence" value="ECO:0007669"/>
    <property type="project" value="TreeGrafter"/>
</dbReference>
<protein>
    <submittedName>
        <fullName evidence="5">Titin-cap</fullName>
    </submittedName>
</protein>
<dbReference type="GO" id="GO:0032259">
    <property type="term" value="P:methylation"/>
    <property type="evidence" value="ECO:0007669"/>
    <property type="project" value="UniProtKB-KW"/>
</dbReference>
<dbReference type="Gene3D" id="2.20.160.10">
    <property type="entry name" value="titin domain like"/>
    <property type="match status" value="1"/>
</dbReference>
<dbReference type="InterPro" id="IPR023111">
    <property type="entry name" value="Titin-like_dom_sf"/>
</dbReference>
<dbReference type="GO" id="GO:0031432">
    <property type="term" value="F:titin binding"/>
    <property type="evidence" value="ECO:0007669"/>
    <property type="project" value="TreeGrafter"/>
</dbReference>
<dbReference type="GO" id="GO:0008168">
    <property type="term" value="F:methyltransferase activity"/>
    <property type="evidence" value="ECO:0007669"/>
    <property type="project" value="UniProtKB-KW"/>
</dbReference>
<evidence type="ECO:0000256" key="2">
    <source>
        <dbReference type="ARBA" id="ARBA00022603"/>
    </source>
</evidence>
<evidence type="ECO:0000256" key="3">
    <source>
        <dbReference type="ARBA" id="ARBA00022679"/>
    </source>
</evidence>
<dbReference type="GO" id="GO:0060048">
    <property type="term" value="P:cardiac muscle contraction"/>
    <property type="evidence" value="ECO:0007669"/>
    <property type="project" value="TreeGrafter"/>
</dbReference>
<keyword evidence="4" id="KW-0949">S-adenosyl-L-methionine</keyword>
<dbReference type="InterPro" id="IPR015667">
    <property type="entry name" value="Telethonin"/>
</dbReference>
<keyword evidence="2" id="KW-0489">Methyltransferase</keyword>
<dbReference type="Pfam" id="PF09470">
    <property type="entry name" value="Telethonin"/>
    <property type="match status" value="1"/>
</dbReference>
<evidence type="ECO:0000256" key="1">
    <source>
        <dbReference type="ARBA" id="ARBA00007996"/>
    </source>
</evidence>
<keyword evidence="6" id="KW-1185">Reference proteome</keyword>
<dbReference type="GO" id="GO:0030674">
    <property type="term" value="F:protein-macromolecule adaptor activity"/>
    <property type="evidence" value="ECO:0007669"/>
    <property type="project" value="TreeGrafter"/>
</dbReference>
<name>A0A8C9L331_SERCA</name>
<reference evidence="5" key="2">
    <citation type="submission" date="2025-09" db="UniProtKB">
        <authorList>
            <consortium name="Ensembl"/>
        </authorList>
    </citation>
    <scope>IDENTIFICATION</scope>
</reference>
<dbReference type="InterPro" id="IPR029063">
    <property type="entry name" value="SAM-dependent_MTases_sf"/>
</dbReference>
<dbReference type="GeneTree" id="ENSGT00390000012014"/>
<reference evidence="5" key="1">
    <citation type="submission" date="2025-08" db="UniProtKB">
        <authorList>
            <consortium name="Ensembl"/>
        </authorList>
    </citation>
    <scope>IDENTIFICATION</scope>
</reference>
<dbReference type="GO" id="GO:0048769">
    <property type="term" value="P:sarcomerogenesis"/>
    <property type="evidence" value="ECO:0007669"/>
    <property type="project" value="TreeGrafter"/>
</dbReference>
<dbReference type="GO" id="GO:0003009">
    <property type="term" value="P:skeletal muscle contraction"/>
    <property type="evidence" value="ECO:0007669"/>
    <property type="project" value="TreeGrafter"/>
</dbReference>
<dbReference type="Proteomes" id="UP000694409">
    <property type="component" value="Unassembled WGS sequence"/>
</dbReference>
<dbReference type="GO" id="GO:0035995">
    <property type="term" value="P:detection of muscle stretch"/>
    <property type="evidence" value="ECO:0007669"/>
    <property type="project" value="TreeGrafter"/>
</dbReference>
<dbReference type="PANTHER" id="PTHR15143">
    <property type="entry name" value="TELETHONIN"/>
    <property type="match status" value="1"/>
</dbReference>
<dbReference type="GO" id="GO:0070080">
    <property type="term" value="F:titin Z domain binding"/>
    <property type="evidence" value="ECO:0007669"/>
    <property type="project" value="TreeGrafter"/>
</dbReference>
<evidence type="ECO:0000313" key="5">
    <source>
        <dbReference type="Ensembl" id="ENSSCAP00000001397.1"/>
    </source>
</evidence>
<dbReference type="PANTHER" id="PTHR15143:SF0">
    <property type="entry name" value="TELETHONIN"/>
    <property type="match status" value="1"/>
</dbReference>
<evidence type="ECO:0000256" key="4">
    <source>
        <dbReference type="ARBA" id="ARBA00022691"/>
    </source>
</evidence>
<dbReference type="AlphaFoldDB" id="A0A8C9L331"/>
<sequence length="239" mass="26377">MVGGSRGLLSARLGCHVQEEDVGRRETFSAEWLDLELSSRPEEGWCRREEDTRRRETLEQRGAVRVLEQRSPWGLLRVGVLGQPLAQHLLPYARTLPVPLFAPSDLRMRAGWMGPSRLPGAPRPQPLAMSSPGALREGYEHFDPRAYLRNNYLPPRADFSSEEFVVPWKLRCLAETFASGERKAAGTLSGVGKLRHGAGAGGEPPLPPSVPWFSRSPGLLWASPPTCPVPSQVRSEGGR</sequence>